<evidence type="ECO:0000256" key="3">
    <source>
        <dbReference type="ARBA" id="ARBA00022694"/>
    </source>
</evidence>
<comment type="subcellular location">
    <subcellularLocation>
        <location evidence="1">Nucleus</location>
    </subcellularLocation>
</comment>
<dbReference type="Proteomes" id="UP000218231">
    <property type="component" value="Unassembled WGS sequence"/>
</dbReference>
<dbReference type="OrthoDB" id="17948at2759"/>
<name>A0A2A2LUD4_9BILA</name>
<reference evidence="5 6" key="1">
    <citation type="journal article" date="2017" name="Curr. Biol.">
        <title>Genome architecture and evolution of a unichromosomal asexual nematode.</title>
        <authorList>
            <person name="Fradin H."/>
            <person name="Zegar C."/>
            <person name="Gutwein M."/>
            <person name="Lucas J."/>
            <person name="Kovtun M."/>
            <person name="Corcoran D."/>
            <person name="Baugh L.R."/>
            <person name="Kiontke K."/>
            <person name="Gunsalus K."/>
            <person name="Fitch D.H."/>
            <person name="Piano F."/>
        </authorList>
    </citation>
    <scope>NUCLEOTIDE SEQUENCE [LARGE SCALE GENOMIC DNA]</scope>
    <source>
        <strain evidence="5">PF1309</strain>
    </source>
</reference>
<evidence type="ECO:0000256" key="2">
    <source>
        <dbReference type="ARBA" id="ARBA00007331"/>
    </source>
</evidence>
<dbReference type="PANTHER" id="PTHR13031">
    <property type="entry name" value="RIBONUCLEASE P SUBUNIT P30"/>
    <property type="match status" value="1"/>
</dbReference>
<comment type="similarity">
    <text evidence="2">Belongs to the eukaryotic/archaeal RNase P protein component 3 family.</text>
</comment>
<evidence type="ECO:0000256" key="1">
    <source>
        <dbReference type="ARBA" id="ARBA00004123"/>
    </source>
</evidence>
<dbReference type="Pfam" id="PF01876">
    <property type="entry name" value="RNase_P_p30"/>
    <property type="match status" value="1"/>
</dbReference>
<sequence>MSAASRGDVLEGPISSKAFQYADLNIRHSGNSEKTLSLVKRAIRMGYDCVAINIDVGDISVTDEMNRLNLSELDASASTEEPPAKKKKKGKKNLTESLNRIPSPFLVDESQLDLSGFEKSGKRFRQYSRLTFTLSDPDILTQIFISKHTKNFDLIAVRPANEAILTSISKKSDLIDIITYQQADNKISWFGKKKIMQVCQTEGICFELAYASALTDRVDRQRVFSNGRQLIYTLKKKGIVFTSQAESLIDLRAPIDAMNMLQLWEVGADDARQFISGYPKQLLQRAESKRTLRGIVHSTPIVEDKQNGEITAKVPSKNLKESAALKRLLSVKHFKLQVEAVPPKEKQGDEQMEE</sequence>
<protein>
    <submittedName>
        <fullName evidence="5">Uncharacterized protein</fullName>
    </submittedName>
</protein>
<dbReference type="InterPro" id="IPR016195">
    <property type="entry name" value="Pol/histidinol_Pase-like"/>
</dbReference>
<keyword evidence="6" id="KW-1185">Reference proteome</keyword>
<accession>A0A2A2LUD4</accession>
<dbReference type="GO" id="GO:0003723">
    <property type="term" value="F:RNA binding"/>
    <property type="evidence" value="ECO:0007669"/>
    <property type="project" value="TreeGrafter"/>
</dbReference>
<proteinExistence type="inferred from homology"/>
<evidence type="ECO:0000313" key="6">
    <source>
        <dbReference type="Proteomes" id="UP000218231"/>
    </source>
</evidence>
<dbReference type="AlphaFoldDB" id="A0A2A2LUD4"/>
<dbReference type="SUPFAM" id="SSF89550">
    <property type="entry name" value="PHP domain-like"/>
    <property type="match status" value="1"/>
</dbReference>
<dbReference type="EMBL" id="LIAE01006424">
    <property type="protein sequence ID" value="PAV89854.1"/>
    <property type="molecule type" value="Genomic_DNA"/>
</dbReference>
<feature type="region of interest" description="Disordered" evidence="4">
    <location>
        <begin position="73"/>
        <end position="93"/>
    </location>
</feature>
<dbReference type="GO" id="GO:0008033">
    <property type="term" value="P:tRNA processing"/>
    <property type="evidence" value="ECO:0007669"/>
    <property type="project" value="UniProtKB-KW"/>
</dbReference>
<dbReference type="STRING" id="2018661.A0A2A2LUD4"/>
<dbReference type="GO" id="GO:0005655">
    <property type="term" value="C:nucleolar ribonuclease P complex"/>
    <property type="evidence" value="ECO:0007669"/>
    <property type="project" value="TreeGrafter"/>
</dbReference>
<dbReference type="InterPro" id="IPR002738">
    <property type="entry name" value="RNase_P_p30"/>
</dbReference>
<evidence type="ECO:0000256" key="4">
    <source>
        <dbReference type="SAM" id="MobiDB-lite"/>
    </source>
</evidence>
<organism evidence="5 6">
    <name type="scientific">Diploscapter pachys</name>
    <dbReference type="NCBI Taxonomy" id="2018661"/>
    <lineage>
        <taxon>Eukaryota</taxon>
        <taxon>Metazoa</taxon>
        <taxon>Ecdysozoa</taxon>
        <taxon>Nematoda</taxon>
        <taxon>Chromadorea</taxon>
        <taxon>Rhabditida</taxon>
        <taxon>Rhabditina</taxon>
        <taxon>Rhabditomorpha</taxon>
        <taxon>Rhabditoidea</taxon>
        <taxon>Rhabditidae</taxon>
        <taxon>Diploscapter</taxon>
    </lineage>
</organism>
<dbReference type="Gene3D" id="3.20.20.140">
    <property type="entry name" value="Metal-dependent hydrolases"/>
    <property type="match status" value="1"/>
</dbReference>
<comment type="caution">
    <text evidence="5">The sequence shown here is derived from an EMBL/GenBank/DDBJ whole genome shotgun (WGS) entry which is preliminary data.</text>
</comment>
<gene>
    <name evidence="5" type="ORF">WR25_00701</name>
</gene>
<dbReference type="PANTHER" id="PTHR13031:SF0">
    <property type="entry name" value="RIBONUCLEASE P PROTEIN SUBUNIT P30"/>
    <property type="match status" value="1"/>
</dbReference>
<keyword evidence="3" id="KW-0819">tRNA processing</keyword>
<evidence type="ECO:0000313" key="5">
    <source>
        <dbReference type="EMBL" id="PAV89854.1"/>
    </source>
</evidence>